<proteinExistence type="predicted"/>
<evidence type="ECO:0000313" key="1">
    <source>
        <dbReference type="EMBL" id="SOD81097.1"/>
    </source>
</evidence>
<organism evidence="1 2">
    <name type="scientific">Spirosoma fluviale</name>
    <dbReference type="NCBI Taxonomy" id="1597977"/>
    <lineage>
        <taxon>Bacteria</taxon>
        <taxon>Pseudomonadati</taxon>
        <taxon>Bacteroidota</taxon>
        <taxon>Cytophagia</taxon>
        <taxon>Cytophagales</taxon>
        <taxon>Cytophagaceae</taxon>
        <taxon>Spirosoma</taxon>
    </lineage>
</organism>
<protein>
    <submittedName>
        <fullName evidence="1">Uncharacterized protein</fullName>
    </submittedName>
</protein>
<keyword evidence="2" id="KW-1185">Reference proteome</keyword>
<gene>
    <name evidence="1" type="ORF">SAMN06269250_1673</name>
</gene>
<sequence length="97" mass="10613">MLSKPQITSIVGSHKGLKMIIATEPLEGKQGGIKGLPRTHIGIVQGIEHRPVGGERTYYRYLMLETEEGKTIEIPECCITSIAQPTITTNKRIALNG</sequence>
<accession>A0A286FCX2</accession>
<dbReference type="RefSeq" id="WP_097125287.1">
    <property type="nucleotide sequence ID" value="NZ_OCNH01000001.1"/>
</dbReference>
<evidence type="ECO:0000313" key="2">
    <source>
        <dbReference type="Proteomes" id="UP000219452"/>
    </source>
</evidence>
<dbReference type="EMBL" id="OCNH01000001">
    <property type="protein sequence ID" value="SOD81097.1"/>
    <property type="molecule type" value="Genomic_DNA"/>
</dbReference>
<dbReference type="AlphaFoldDB" id="A0A286FCX2"/>
<reference evidence="2" key="1">
    <citation type="submission" date="2017-09" db="EMBL/GenBank/DDBJ databases">
        <authorList>
            <person name="Varghese N."/>
            <person name="Submissions S."/>
        </authorList>
    </citation>
    <scope>NUCLEOTIDE SEQUENCE [LARGE SCALE GENOMIC DNA]</scope>
    <source>
        <strain evidence="2">DSM 29961</strain>
    </source>
</reference>
<dbReference type="Proteomes" id="UP000219452">
    <property type="component" value="Unassembled WGS sequence"/>
</dbReference>
<name>A0A286FCX2_9BACT</name>